<accession>A0A5B7HV70</accession>
<evidence type="ECO:0000313" key="2">
    <source>
        <dbReference type="Proteomes" id="UP000324222"/>
    </source>
</evidence>
<dbReference type="Proteomes" id="UP000324222">
    <property type="component" value="Unassembled WGS sequence"/>
</dbReference>
<evidence type="ECO:0000313" key="1">
    <source>
        <dbReference type="EMBL" id="MPC72324.1"/>
    </source>
</evidence>
<dbReference type="EMBL" id="VSRR010034531">
    <property type="protein sequence ID" value="MPC72324.1"/>
    <property type="molecule type" value="Genomic_DNA"/>
</dbReference>
<keyword evidence="2" id="KW-1185">Reference proteome</keyword>
<gene>
    <name evidence="1" type="ORF">E2C01_066626</name>
</gene>
<proteinExistence type="predicted"/>
<organism evidence="1 2">
    <name type="scientific">Portunus trituberculatus</name>
    <name type="common">Swimming crab</name>
    <name type="synonym">Neptunus trituberculatus</name>
    <dbReference type="NCBI Taxonomy" id="210409"/>
    <lineage>
        <taxon>Eukaryota</taxon>
        <taxon>Metazoa</taxon>
        <taxon>Ecdysozoa</taxon>
        <taxon>Arthropoda</taxon>
        <taxon>Crustacea</taxon>
        <taxon>Multicrustacea</taxon>
        <taxon>Malacostraca</taxon>
        <taxon>Eumalacostraca</taxon>
        <taxon>Eucarida</taxon>
        <taxon>Decapoda</taxon>
        <taxon>Pleocyemata</taxon>
        <taxon>Brachyura</taxon>
        <taxon>Eubrachyura</taxon>
        <taxon>Portunoidea</taxon>
        <taxon>Portunidae</taxon>
        <taxon>Portuninae</taxon>
        <taxon>Portunus</taxon>
    </lineage>
</organism>
<reference evidence="1 2" key="1">
    <citation type="submission" date="2019-05" db="EMBL/GenBank/DDBJ databases">
        <title>Another draft genome of Portunus trituberculatus and its Hox gene families provides insights of decapod evolution.</title>
        <authorList>
            <person name="Jeong J.-H."/>
            <person name="Song I."/>
            <person name="Kim S."/>
            <person name="Choi T."/>
            <person name="Kim D."/>
            <person name="Ryu S."/>
            <person name="Kim W."/>
        </authorList>
    </citation>
    <scope>NUCLEOTIDE SEQUENCE [LARGE SCALE GENOMIC DNA]</scope>
    <source>
        <tissue evidence="1">Muscle</tissue>
    </source>
</reference>
<name>A0A5B7HV70_PORTR</name>
<protein>
    <submittedName>
        <fullName evidence="1">Uncharacterized protein</fullName>
    </submittedName>
</protein>
<sequence length="241" mass="26208">MIGTGSLARQVMLARTWELLGVTERTLAAAASAAGIYDEGKAQGQTCALGPWPRDARLGELLPSLQDSYHLAGHPVFTFACPWCRGSRDEWGSMVNVPRGIALRPIQGPPASNTLAEDLFQAAPLMFVMQSSDKILQNYLGHQCRQTQRIIPGLATVLGTRHPRTTNTLTSHRYSIRRHATTAWPGHPSSGPRRPIGYLQPPATPMLTITATSPRQDAEEQWQEAAGGCGGNECWSLVVNM</sequence>
<comment type="caution">
    <text evidence="1">The sequence shown here is derived from an EMBL/GenBank/DDBJ whole genome shotgun (WGS) entry which is preliminary data.</text>
</comment>
<dbReference type="AlphaFoldDB" id="A0A5B7HV70"/>